<protein>
    <submittedName>
        <fullName evidence="2">Uncharacterized protein</fullName>
    </submittedName>
</protein>
<feature type="region of interest" description="Disordered" evidence="1">
    <location>
        <begin position="1"/>
        <end position="31"/>
    </location>
</feature>
<reference evidence="2 3" key="1">
    <citation type="journal article" date="2016" name="PLoS Pathog.">
        <title>Biosynthesis of antibiotic leucinostatins in bio-control fungus Purpureocillium lilacinum and their inhibition on phytophthora revealed by genome mining.</title>
        <authorList>
            <person name="Wang G."/>
            <person name="Liu Z."/>
            <person name="Lin R."/>
            <person name="Li E."/>
            <person name="Mao Z."/>
            <person name="Ling J."/>
            <person name="Yang Y."/>
            <person name="Yin W.B."/>
            <person name="Xie B."/>
        </authorList>
    </citation>
    <scope>NUCLEOTIDE SEQUENCE [LARGE SCALE GENOMIC DNA]</scope>
    <source>
        <strain evidence="2">170</strain>
    </source>
</reference>
<proteinExistence type="predicted"/>
<gene>
    <name evidence="2" type="ORF">VFPPC_13559</name>
</gene>
<dbReference type="EMBL" id="LSBJ02000003">
    <property type="protein sequence ID" value="OAQ67666.1"/>
    <property type="molecule type" value="Genomic_DNA"/>
</dbReference>
<name>A0A179FPW3_METCM</name>
<dbReference type="AlphaFoldDB" id="A0A179FPW3"/>
<evidence type="ECO:0000256" key="1">
    <source>
        <dbReference type="SAM" id="MobiDB-lite"/>
    </source>
</evidence>
<dbReference type="GeneID" id="28855328"/>
<keyword evidence="3" id="KW-1185">Reference proteome</keyword>
<feature type="compositionally biased region" description="Low complexity" evidence="1">
    <location>
        <begin position="1"/>
        <end position="20"/>
    </location>
</feature>
<dbReference type="OrthoDB" id="5130748at2759"/>
<accession>A0A179FPW3</accession>
<evidence type="ECO:0000313" key="2">
    <source>
        <dbReference type="EMBL" id="OAQ67666.1"/>
    </source>
</evidence>
<sequence length="284" mass="31091">MTRGTASRAGSSARSTQQSQPRSIKRNRRSESPIYLSSLALIAPEDAKQARQRFFDALGSGDEHPGMPRVISSANQLIEVQLKKLFDILHACGTATETPSTLLTTRGSIDGFLDAVFNDWTSDKESGLVKPELEFLVEADVVAGTVCAIPEHHHDLEACKANDTCNAVVTAAVSFSSNPAMFKMEFTMTDPFTGQPEAFCPLGRNDIRWARSNWRDSLRQSLKARLVAKVHRYNKHLAVWHARTLIHNWSKGGVSLGPDTSLLGFMGRDDVALGLVPLGLDSES</sequence>
<organism evidence="2 3">
    <name type="scientific">Pochonia chlamydosporia 170</name>
    <dbReference type="NCBI Taxonomy" id="1380566"/>
    <lineage>
        <taxon>Eukaryota</taxon>
        <taxon>Fungi</taxon>
        <taxon>Dikarya</taxon>
        <taxon>Ascomycota</taxon>
        <taxon>Pezizomycotina</taxon>
        <taxon>Sordariomycetes</taxon>
        <taxon>Hypocreomycetidae</taxon>
        <taxon>Hypocreales</taxon>
        <taxon>Clavicipitaceae</taxon>
        <taxon>Pochonia</taxon>
    </lineage>
</organism>
<evidence type="ECO:0000313" key="3">
    <source>
        <dbReference type="Proteomes" id="UP000078397"/>
    </source>
</evidence>
<dbReference type="RefSeq" id="XP_018144516.1">
    <property type="nucleotide sequence ID" value="XM_018291334.1"/>
</dbReference>
<dbReference type="Proteomes" id="UP000078397">
    <property type="component" value="Unassembled WGS sequence"/>
</dbReference>
<dbReference type="KEGG" id="pchm:VFPPC_13559"/>
<comment type="caution">
    <text evidence="2">The sequence shown here is derived from an EMBL/GenBank/DDBJ whole genome shotgun (WGS) entry which is preliminary data.</text>
</comment>